<dbReference type="InterPro" id="IPR023198">
    <property type="entry name" value="PGP-like_dom2"/>
</dbReference>
<proteinExistence type="inferred from homology"/>
<dbReference type="PANTHER" id="PTHR43316">
    <property type="entry name" value="HYDROLASE, HALOACID DELAHOGENASE-RELATED"/>
    <property type="match status" value="1"/>
</dbReference>
<evidence type="ECO:0000256" key="1">
    <source>
        <dbReference type="ARBA" id="ARBA00008106"/>
    </source>
</evidence>
<dbReference type="InterPro" id="IPR023214">
    <property type="entry name" value="HAD_sf"/>
</dbReference>
<dbReference type="CDD" id="cd02588">
    <property type="entry name" value="HAD_L2-DEX"/>
    <property type="match status" value="1"/>
</dbReference>
<dbReference type="InterPro" id="IPR051540">
    <property type="entry name" value="S-2-haloacid_dehalogenase"/>
</dbReference>
<keyword evidence="2 3" id="KW-0378">Hydrolase</keyword>
<dbReference type="EMBL" id="JAFBFI010000026">
    <property type="protein sequence ID" value="MBM7694535.1"/>
    <property type="molecule type" value="Genomic_DNA"/>
</dbReference>
<protein>
    <submittedName>
        <fullName evidence="3">2-haloacid dehalogenase</fullName>
        <ecNumber evidence="3">3.8.1.2</ecNumber>
    </submittedName>
</protein>
<dbReference type="Pfam" id="PF00702">
    <property type="entry name" value="Hydrolase"/>
    <property type="match status" value="1"/>
</dbReference>
<dbReference type="SFLD" id="SFLDS00003">
    <property type="entry name" value="Haloacid_Dehalogenase"/>
    <property type="match status" value="1"/>
</dbReference>
<dbReference type="Proteomes" id="UP000823486">
    <property type="component" value="Unassembled WGS sequence"/>
</dbReference>
<dbReference type="EC" id="3.8.1.2" evidence="3"/>
<dbReference type="InterPro" id="IPR006439">
    <property type="entry name" value="HAD-SF_hydro_IA"/>
</dbReference>
<dbReference type="InterPro" id="IPR006328">
    <property type="entry name" value="2-HAD"/>
</dbReference>
<dbReference type="GO" id="GO:0018784">
    <property type="term" value="F:(S)-2-haloacid dehalogenase activity"/>
    <property type="evidence" value="ECO:0007669"/>
    <property type="project" value="UniProtKB-EC"/>
</dbReference>
<comment type="caution">
    <text evidence="3">The sequence shown here is derived from an EMBL/GenBank/DDBJ whole genome shotgun (WGS) entry which is preliminary data.</text>
</comment>
<keyword evidence="4" id="KW-1185">Reference proteome</keyword>
<dbReference type="NCBIfam" id="TIGR01428">
    <property type="entry name" value="HAD_type_II"/>
    <property type="match status" value="1"/>
</dbReference>
<dbReference type="NCBIfam" id="TIGR01509">
    <property type="entry name" value="HAD-SF-IA-v3"/>
    <property type="match status" value="1"/>
</dbReference>
<organism evidence="3 4">
    <name type="scientific">Peribacillus deserti</name>
    <dbReference type="NCBI Taxonomy" id="673318"/>
    <lineage>
        <taxon>Bacteria</taxon>
        <taxon>Bacillati</taxon>
        <taxon>Bacillota</taxon>
        <taxon>Bacilli</taxon>
        <taxon>Bacillales</taxon>
        <taxon>Bacillaceae</taxon>
        <taxon>Peribacillus</taxon>
    </lineage>
</organism>
<dbReference type="Gene3D" id="3.40.50.1000">
    <property type="entry name" value="HAD superfamily/HAD-like"/>
    <property type="match status" value="1"/>
</dbReference>
<name>A0ABS2QMZ2_9BACI</name>
<dbReference type="SFLD" id="SFLDF00045">
    <property type="entry name" value="2-haloacid_dehalogenase"/>
    <property type="match status" value="1"/>
</dbReference>
<dbReference type="SFLD" id="SFLDG01135">
    <property type="entry name" value="C1.5.6:_HAD__Beta-PGM__Phospha"/>
    <property type="match status" value="1"/>
</dbReference>
<evidence type="ECO:0000256" key="2">
    <source>
        <dbReference type="ARBA" id="ARBA00022801"/>
    </source>
</evidence>
<comment type="similarity">
    <text evidence="1">Belongs to the HAD-like hydrolase superfamily. S-2-haloalkanoic acid dehalogenase family.</text>
</comment>
<dbReference type="PRINTS" id="PR00413">
    <property type="entry name" value="HADHALOGNASE"/>
</dbReference>
<dbReference type="PANTHER" id="PTHR43316:SF3">
    <property type="entry name" value="HALOACID DEHALOGENASE, TYPE II (AFU_ORTHOLOGUE AFUA_2G07750)-RELATED"/>
    <property type="match status" value="1"/>
</dbReference>
<sequence length="209" mass="24114">MMRSSVKGVIFDVYGTLFDIYSVKKKCEELYPAKGESISLIWRRKQLEYAFVRQLMGKYDTFFNVTIDALRYAVKEHFEELNSVQEETLMDAYLHLAPYPEAKNILNQLTHKKLAILSNGSYDMLNPLLKQAGFLHLFDSVISIDEVKHYKPAPSAYGHAAHMLELRREELLFISSNGWDIAGAKNFGFQTAWINRTNLPMEELNILPD</sequence>
<dbReference type="InterPro" id="IPR036412">
    <property type="entry name" value="HAD-like_sf"/>
</dbReference>
<dbReference type="NCBIfam" id="TIGR01549">
    <property type="entry name" value="HAD-SF-IA-v1"/>
    <property type="match status" value="1"/>
</dbReference>
<reference evidence="3 4" key="1">
    <citation type="submission" date="2021-01" db="EMBL/GenBank/DDBJ databases">
        <title>Genomic Encyclopedia of Type Strains, Phase IV (KMG-IV): sequencing the most valuable type-strain genomes for metagenomic binning, comparative biology and taxonomic classification.</title>
        <authorList>
            <person name="Goeker M."/>
        </authorList>
    </citation>
    <scope>NUCLEOTIDE SEQUENCE [LARGE SCALE GENOMIC DNA]</scope>
    <source>
        <strain evidence="3 4">DSM 105482</strain>
    </source>
</reference>
<evidence type="ECO:0000313" key="3">
    <source>
        <dbReference type="EMBL" id="MBM7694535.1"/>
    </source>
</evidence>
<dbReference type="SFLD" id="SFLDG01129">
    <property type="entry name" value="C1.5:_HAD__Beta-PGM__Phosphata"/>
    <property type="match status" value="1"/>
</dbReference>
<gene>
    <name evidence="3" type="ORF">JOC77_003998</name>
</gene>
<evidence type="ECO:0000313" key="4">
    <source>
        <dbReference type="Proteomes" id="UP000823486"/>
    </source>
</evidence>
<dbReference type="NCBIfam" id="TIGR01493">
    <property type="entry name" value="HAD-SF-IA-v2"/>
    <property type="match status" value="1"/>
</dbReference>
<dbReference type="SUPFAM" id="SSF56784">
    <property type="entry name" value="HAD-like"/>
    <property type="match status" value="1"/>
</dbReference>
<dbReference type="Gene3D" id="1.10.150.240">
    <property type="entry name" value="Putative phosphatase, domain 2"/>
    <property type="match status" value="1"/>
</dbReference>
<accession>A0ABS2QMZ2</accession>